<evidence type="ECO:0000313" key="1">
    <source>
        <dbReference type="EMBL" id="KAL1569169.1"/>
    </source>
</evidence>
<sequence length="463" mass="51571">MSTTDVVKECNTAAGVEKEDTPAAVKGVPLVVKVGLKKPLSLNKLHEIAEQKKGEIQNDIRTGWCCSRYVNKESVADNVVISGGGCGNVSSGSLTATEKEKTTTNNTANKEVVAKKVQKATNDGKAKNSTVGNTVVVTSAKAQTNWKKSKDSPFTGPISFLVAFYVDRVFHKTLLVSRVFPTVSGWTRHSDVAKDDDIYVEEIVKSVVDAYMECGYDADDKEDLDSFVNYSGKKFGNEIVCKDIIKDNAIDVDVVVKSDVEAYMECDDKDDDFVTPTLKKSETKLGNQLVVYGKENLMTTYNTNEEQLVYDDDVIEVRVIEFMSLLPHKEVSSGIISVWCSALNNMENLRAPSSPKRLFFTTYPACYTIVESGAQVDGDAKFITFAENLDKEVREIPEFKWGDIDMVFFPFCVFKRDYAVCFCFHRKAVVIIDGSKDGDARDVRFNYGHIPETLRTFFCNYLS</sequence>
<proteinExistence type="predicted"/>
<comment type="caution">
    <text evidence="1">The sequence shown here is derived from an EMBL/GenBank/DDBJ whole genome shotgun (WGS) entry which is preliminary data.</text>
</comment>
<dbReference type="EMBL" id="JBEAFC010000001">
    <property type="protein sequence ID" value="KAL1569169.1"/>
    <property type="molecule type" value="Genomic_DNA"/>
</dbReference>
<accession>A0ABD1IMT6</accession>
<evidence type="ECO:0000313" key="2">
    <source>
        <dbReference type="Proteomes" id="UP001567538"/>
    </source>
</evidence>
<reference evidence="1 2" key="1">
    <citation type="submission" date="2024-06" db="EMBL/GenBank/DDBJ databases">
        <title>A chromosome level genome sequence of Diviner's sage (Salvia divinorum).</title>
        <authorList>
            <person name="Ford S.A."/>
            <person name="Ro D.-K."/>
            <person name="Ness R.W."/>
            <person name="Phillips M.A."/>
        </authorList>
    </citation>
    <scope>NUCLEOTIDE SEQUENCE [LARGE SCALE GENOMIC DNA]</scope>
    <source>
        <strain evidence="1">SAF-2024a</strain>
        <tissue evidence="1">Leaf</tissue>
    </source>
</reference>
<name>A0ABD1IMT6_SALDI</name>
<gene>
    <name evidence="1" type="ORF">AAHA92_00680</name>
</gene>
<protein>
    <submittedName>
        <fullName evidence="1">Uncharacterized protein</fullName>
    </submittedName>
</protein>
<dbReference type="Proteomes" id="UP001567538">
    <property type="component" value="Unassembled WGS sequence"/>
</dbReference>
<organism evidence="1 2">
    <name type="scientific">Salvia divinorum</name>
    <name type="common">Maria pastora</name>
    <name type="synonym">Diviner's sage</name>
    <dbReference type="NCBI Taxonomy" id="28513"/>
    <lineage>
        <taxon>Eukaryota</taxon>
        <taxon>Viridiplantae</taxon>
        <taxon>Streptophyta</taxon>
        <taxon>Embryophyta</taxon>
        <taxon>Tracheophyta</taxon>
        <taxon>Spermatophyta</taxon>
        <taxon>Magnoliopsida</taxon>
        <taxon>eudicotyledons</taxon>
        <taxon>Gunneridae</taxon>
        <taxon>Pentapetalae</taxon>
        <taxon>asterids</taxon>
        <taxon>lamiids</taxon>
        <taxon>Lamiales</taxon>
        <taxon>Lamiaceae</taxon>
        <taxon>Nepetoideae</taxon>
        <taxon>Mentheae</taxon>
        <taxon>Salviinae</taxon>
        <taxon>Salvia</taxon>
        <taxon>Salvia subgen. Calosphace</taxon>
    </lineage>
</organism>
<dbReference type="Gene3D" id="3.40.395.10">
    <property type="entry name" value="Adenoviral Proteinase, Chain A"/>
    <property type="match status" value="1"/>
</dbReference>
<keyword evidence="2" id="KW-1185">Reference proteome</keyword>
<dbReference type="AlphaFoldDB" id="A0ABD1IMT6"/>